<reference evidence="2 3" key="2">
    <citation type="submission" date="2020-04" db="EMBL/GenBank/DDBJ databases">
        <title>Complete genome sequence of Alteromonas pelagimontana 5.12T.</title>
        <authorList>
            <person name="Sinha R.K."/>
            <person name="Krishnan K.P."/>
            <person name="Kurian J.P."/>
        </authorList>
    </citation>
    <scope>NUCLEOTIDE SEQUENCE [LARGE SCALE GENOMIC DNA]</scope>
    <source>
        <strain evidence="2 3">5.12</strain>
    </source>
</reference>
<feature type="domain" description="KAP NTPase" evidence="1">
    <location>
        <begin position="21"/>
        <end position="184"/>
    </location>
</feature>
<organism evidence="2 3">
    <name type="scientific">Alteromonas pelagimontana</name>
    <dbReference type="NCBI Taxonomy" id="1858656"/>
    <lineage>
        <taxon>Bacteria</taxon>
        <taxon>Pseudomonadati</taxon>
        <taxon>Pseudomonadota</taxon>
        <taxon>Gammaproteobacteria</taxon>
        <taxon>Alteromonadales</taxon>
        <taxon>Alteromonadaceae</taxon>
        <taxon>Alteromonas/Salinimonas group</taxon>
        <taxon>Alteromonas</taxon>
    </lineage>
</organism>
<evidence type="ECO:0000259" key="1">
    <source>
        <dbReference type="Pfam" id="PF07693"/>
    </source>
</evidence>
<dbReference type="InterPro" id="IPR027417">
    <property type="entry name" value="P-loop_NTPase"/>
</dbReference>
<dbReference type="SUPFAM" id="SSF52540">
    <property type="entry name" value="P-loop containing nucleoside triphosphate hydrolases"/>
    <property type="match status" value="1"/>
</dbReference>
<dbReference type="InterPro" id="IPR011646">
    <property type="entry name" value="KAP_P-loop"/>
</dbReference>
<evidence type="ECO:0000313" key="2">
    <source>
        <dbReference type="EMBL" id="QJR82171.1"/>
    </source>
</evidence>
<sequence>MKSKLDIKEKIQNLFEDDSFPSLVVLDGKWGTGKTVYLKTEFIPNADSAVYVSVAGLRTRDDFINHLLGALNNVNGEGANFLAKSLKTTTAALDKALDKTDKGLLAFFSGMTGIAKETMLNGIGKRLIVVDDIERLSDTNFAKQVIELCYNLAEQNGTKFLFATDFEKLSVEKSFKEKFFNDVVAYKPTVDEIIRIAFCDEIYEKHHLLIESNLTRLEVDNLRVLIRMSKRIKYIYSAVLREYEINETRTLEGLINDAFSIVFLAQVGKSESEIKAFYSAAFGFDEDDELDKQHRQKIGGSSMPLEGAITIFNGNDFPLKDIFKVVRLISKGNPVDEAIYKSTMIGEIFTKEFLDQDVPVLKNYIYNEKSPELNRWLEACSAYSTLIFFEYVDASEDKFLDEVETLCQGKSFSISKERGKIVEVKNARLSILGDEYYATWQEHRKKAHFELLCGEVAHGWPYESQKIEDWKVGALSRLDIDYWVKSFASWESYSFRRLGIFLLERFGYDKPKSQLSIEREARFLKLIHDSIAEYYEVSDLEFGSKRAEVKRLVLLKEKQEKFLEC</sequence>
<keyword evidence="3" id="KW-1185">Reference proteome</keyword>
<dbReference type="Pfam" id="PF07693">
    <property type="entry name" value="KAP_NTPase"/>
    <property type="match status" value="1"/>
</dbReference>
<dbReference type="OrthoDB" id="88903at2"/>
<dbReference type="KEGG" id="apel:CA267_016140"/>
<dbReference type="EMBL" id="CP052766">
    <property type="protein sequence ID" value="QJR82171.1"/>
    <property type="molecule type" value="Genomic_DNA"/>
</dbReference>
<name>A0A6M4MG61_9ALTE</name>
<dbReference type="RefSeq" id="WP_075609834.1">
    <property type="nucleotide sequence ID" value="NZ_CP052766.1"/>
</dbReference>
<accession>A0A6M4MG61</accession>
<dbReference type="Gene3D" id="3.40.50.300">
    <property type="entry name" value="P-loop containing nucleotide triphosphate hydrolases"/>
    <property type="match status" value="1"/>
</dbReference>
<reference evidence="3" key="1">
    <citation type="submission" date="2014-12" db="EMBL/GenBank/DDBJ databases">
        <title>Complete genome sequence of a multi-drug resistant Klebsiella pneumoniae.</title>
        <authorList>
            <person name="Hua X."/>
            <person name="Chen Q."/>
            <person name="Li X."/>
            <person name="Feng Y."/>
            <person name="Ruan Z."/>
            <person name="Yu Y."/>
        </authorList>
    </citation>
    <scope>NUCLEOTIDE SEQUENCE [LARGE SCALE GENOMIC DNA]</scope>
    <source>
        <strain evidence="3">5.12</strain>
    </source>
</reference>
<dbReference type="Proteomes" id="UP000219285">
    <property type="component" value="Chromosome"/>
</dbReference>
<proteinExistence type="predicted"/>
<evidence type="ECO:0000313" key="3">
    <source>
        <dbReference type="Proteomes" id="UP000219285"/>
    </source>
</evidence>
<protein>
    <recommendedName>
        <fullName evidence="1">KAP NTPase domain-containing protein</fullName>
    </recommendedName>
</protein>
<gene>
    <name evidence="2" type="ORF">CA267_016140</name>
</gene>
<dbReference type="AlphaFoldDB" id="A0A6M4MG61"/>